<comment type="similarity">
    <text evidence="2">Belongs to the bacterial solute-binding protein 2 family.</text>
</comment>
<dbReference type="Pfam" id="PF13407">
    <property type="entry name" value="Peripla_BP_4"/>
    <property type="match status" value="1"/>
</dbReference>
<dbReference type="SUPFAM" id="SSF53822">
    <property type="entry name" value="Periplasmic binding protein-like I"/>
    <property type="match status" value="1"/>
</dbReference>
<dbReference type="PANTHER" id="PTHR46847:SF1">
    <property type="entry name" value="D-ALLOSE-BINDING PERIPLASMIC PROTEIN-RELATED"/>
    <property type="match status" value="1"/>
</dbReference>
<keyword evidence="3" id="KW-0732">Signal</keyword>
<evidence type="ECO:0000256" key="3">
    <source>
        <dbReference type="ARBA" id="ARBA00022729"/>
    </source>
</evidence>
<dbReference type="AlphaFoldDB" id="A0A644TH83"/>
<protein>
    <submittedName>
        <fullName evidence="5">Ribose import binding protein RbsB</fullName>
    </submittedName>
</protein>
<name>A0A644TH83_9ZZZZ</name>
<evidence type="ECO:0000256" key="2">
    <source>
        <dbReference type="ARBA" id="ARBA00007639"/>
    </source>
</evidence>
<comment type="subcellular location">
    <subcellularLocation>
        <location evidence="1">Cell envelope</location>
    </subcellularLocation>
</comment>
<feature type="domain" description="Periplasmic binding protein" evidence="4">
    <location>
        <begin position="26"/>
        <end position="283"/>
    </location>
</feature>
<dbReference type="InterPro" id="IPR028082">
    <property type="entry name" value="Peripla_BP_I"/>
</dbReference>
<dbReference type="GO" id="GO:0030246">
    <property type="term" value="F:carbohydrate binding"/>
    <property type="evidence" value="ECO:0007669"/>
    <property type="project" value="UniProtKB-ARBA"/>
</dbReference>
<gene>
    <name evidence="5" type="primary">rbsB_2</name>
    <name evidence="5" type="ORF">SDC9_11747</name>
</gene>
<reference evidence="5" key="1">
    <citation type="submission" date="2019-08" db="EMBL/GenBank/DDBJ databases">
        <authorList>
            <person name="Kucharzyk K."/>
            <person name="Murdoch R.W."/>
            <person name="Higgins S."/>
            <person name="Loffler F."/>
        </authorList>
    </citation>
    <scope>NUCLEOTIDE SEQUENCE</scope>
</reference>
<sequence length="313" mass="34016">MRKSILVVLICMCIVAFTGAQAKPLIGFAHVSMNNPYYLAMEKAAKETAAARGADIVILNAEEDISKQISDIESLLVKGVKGLIVNSVTEYGTMPVIKKAKAMGIPVVAIDRNLYGDYLAYVGIDQWRAGELQGEYITQTLLPKGGNIVLIIGDPGDSASIGRGNGMLSILEKPENKGKYTILGTYKASYNQMLGMQKMEEAIAAFGNKIDLVYCANDSMALGAQAALANAKMTKVMICGIDGQKEAYAEIMKGGAYKSTVINNSWDITQQAVHILMDYITKKTEPKERNVITGTILVTKDNVKQYYKQDSVF</sequence>
<dbReference type="GO" id="GO:0030313">
    <property type="term" value="C:cell envelope"/>
    <property type="evidence" value="ECO:0007669"/>
    <property type="project" value="UniProtKB-SubCell"/>
</dbReference>
<organism evidence="5">
    <name type="scientific">bioreactor metagenome</name>
    <dbReference type="NCBI Taxonomy" id="1076179"/>
    <lineage>
        <taxon>unclassified sequences</taxon>
        <taxon>metagenomes</taxon>
        <taxon>ecological metagenomes</taxon>
    </lineage>
</organism>
<dbReference type="PANTHER" id="PTHR46847">
    <property type="entry name" value="D-ALLOSE-BINDING PERIPLASMIC PROTEIN-RELATED"/>
    <property type="match status" value="1"/>
</dbReference>
<evidence type="ECO:0000256" key="1">
    <source>
        <dbReference type="ARBA" id="ARBA00004196"/>
    </source>
</evidence>
<evidence type="ECO:0000259" key="4">
    <source>
        <dbReference type="Pfam" id="PF13407"/>
    </source>
</evidence>
<dbReference type="EMBL" id="VSSQ01000030">
    <property type="protein sequence ID" value="MPL66079.1"/>
    <property type="molecule type" value="Genomic_DNA"/>
</dbReference>
<dbReference type="InterPro" id="IPR025997">
    <property type="entry name" value="SBP_2_dom"/>
</dbReference>
<evidence type="ECO:0000313" key="5">
    <source>
        <dbReference type="EMBL" id="MPL66079.1"/>
    </source>
</evidence>
<dbReference type="Gene3D" id="3.40.50.2300">
    <property type="match status" value="2"/>
</dbReference>
<comment type="caution">
    <text evidence="5">The sequence shown here is derived from an EMBL/GenBank/DDBJ whole genome shotgun (WGS) entry which is preliminary data.</text>
</comment>
<accession>A0A644TH83</accession>
<proteinExistence type="inferred from homology"/>